<dbReference type="KEGG" id="chq:AQ619_04670"/>
<dbReference type="InterPro" id="IPR011944">
    <property type="entry name" value="Steroid_delta5-4_isomerase"/>
</dbReference>
<feature type="domain" description="SnoaL-like" evidence="2">
    <location>
        <begin position="38"/>
        <end position="157"/>
    </location>
</feature>
<dbReference type="InterPro" id="IPR032710">
    <property type="entry name" value="NTF2-like_dom_sf"/>
</dbReference>
<dbReference type="SUPFAM" id="SSF54427">
    <property type="entry name" value="NTF2-like"/>
    <property type="match status" value="1"/>
</dbReference>
<dbReference type="STRING" id="69395.AQ619_04670"/>
<accession>A0A0P0NXA6</accession>
<keyword evidence="4" id="KW-1185">Reference proteome</keyword>
<feature type="signal peptide" evidence="1">
    <location>
        <begin position="1"/>
        <end position="30"/>
    </location>
</feature>
<reference evidence="3 4" key="1">
    <citation type="submission" date="2015-10" db="EMBL/GenBank/DDBJ databases">
        <title>Conservation of the essential genome among Caulobacter and Brevundimonas species.</title>
        <authorList>
            <person name="Scott D."/>
            <person name="Ely B."/>
        </authorList>
    </citation>
    <scope>NUCLEOTIDE SEQUENCE [LARGE SCALE GENOMIC DNA]</scope>
    <source>
        <strain evidence="3 4">CB4</strain>
    </source>
</reference>
<dbReference type="OrthoDB" id="122531at2"/>
<dbReference type="Gene3D" id="3.10.450.50">
    <property type="match status" value="1"/>
</dbReference>
<dbReference type="Proteomes" id="UP000056905">
    <property type="component" value="Chromosome"/>
</dbReference>
<evidence type="ECO:0000256" key="1">
    <source>
        <dbReference type="SAM" id="SignalP"/>
    </source>
</evidence>
<evidence type="ECO:0000259" key="2">
    <source>
        <dbReference type="Pfam" id="PF13474"/>
    </source>
</evidence>
<sequence length="175" mass="18936">MAGAGRMIERRALLTMGGLAMTGLAGTAQAAGDGVAEIEALVKSLLAAWNATDADAYADHFWPDASWVNVVGMHWRGRDQVAFAHRLFLSTIFKDCKQTLVSIEARAVAPGVALAVVTMIQDAYTTPDGNRMPEAHDRLSLTAVQREGRWLLIHGHNTIINPQAANNDPVLRMPH</sequence>
<gene>
    <name evidence="3" type="ORF">AQ619_04670</name>
</gene>
<dbReference type="AlphaFoldDB" id="A0A0P0NXA6"/>
<dbReference type="EMBL" id="CP013002">
    <property type="protein sequence ID" value="ALL12705.1"/>
    <property type="molecule type" value="Genomic_DNA"/>
</dbReference>
<name>A0A0P0NXA6_9CAUL</name>
<keyword evidence="1" id="KW-0732">Signal</keyword>
<organism evidence="3 4">
    <name type="scientific">Caulobacter henricii</name>
    <dbReference type="NCBI Taxonomy" id="69395"/>
    <lineage>
        <taxon>Bacteria</taxon>
        <taxon>Pseudomonadati</taxon>
        <taxon>Pseudomonadota</taxon>
        <taxon>Alphaproteobacteria</taxon>
        <taxon>Caulobacterales</taxon>
        <taxon>Caulobacteraceae</taxon>
        <taxon>Caulobacter</taxon>
    </lineage>
</organism>
<dbReference type="Pfam" id="PF13474">
    <property type="entry name" value="SnoaL_3"/>
    <property type="match status" value="1"/>
</dbReference>
<feature type="chain" id="PRO_5006052460" description="SnoaL-like domain-containing protein" evidence="1">
    <location>
        <begin position="31"/>
        <end position="175"/>
    </location>
</feature>
<proteinExistence type="predicted"/>
<evidence type="ECO:0000313" key="4">
    <source>
        <dbReference type="Proteomes" id="UP000056905"/>
    </source>
</evidence>
<dbReference type="InterPro" id="IPR037401">
    <property type="entry name" value="SnoaL-like"/>
</dbReference>
<evidence type="ECO:0000313" key="3">
    <source>
        <dbReference type="EMBL" id="ALL12705.1"/>
    </source>
</evidence>
<dbReference type="NCBIfam" id="TIGR02246">
    <property type="entry name" value="SgcJ/EcaC family oxidoreductase"/>
    <property type="match status" value="1"/>
</dbReference>
<protein>
    <recommendedName>
        <fullName evidence="2">SnoaL-like domain-containing protein</fullName>
    </recommendedName>
</protein>